<dbReference type="InterPro" id="IPR002192">
    <property type="entry name" value="PPDK_AMP/ATP-bd"/>
</dbReference>
<dbReference type="SUPFAM" id="SSF56059">
    <property type="entry name" value="Glutathione synthetase ATP-binding domain-like"/>
    <property type="match status" value="1"/>
</dbReference>
<sequence>MNRGWDFCSIGGGTDAKFRMYHELMAHKVRDILLISTPYDAWVMEEDCKLSERIVSEYRGLNLSHPPRLTWVSSVDDALSELERRSFDLVIHMPQIADMADVNAASAVKKAAPDMPVVLLTHRDVRFPEGRPDWYDRHFVWSGDAELLVAVVKSCEDAWNVDFDTRSAGIRVIIFVEDSPRYVSSLLPILYKELVIQTQSVLEHGLNQEHRLLTMRARPKILLAETFEQAMELFETYSENVQGVISDVRFPLAGKKCDDAGVRLLREIKDRRRDIPLLMASNEPSNAEQAAAIPAFFVDKNSPLLVEAGKRFVADQLGFGDFIFRREDGSEMARAASLYALEKLMRVIPDDVFLRHARHNDFSRWFFARTEFGLACMVRPLTEGDFKDVSTLREFLVERINERRKQRQKGVVVNFNPRDFDPATDFMKIGDGSLGGKARGLAFLFAMLERATDLQEKYADSMEITAPRTLALATTCFDEFVDLNGLRHLAETDMDDDEVVRLFEAAVFPDWLRRQLGAYLMEIRHPLSVRSSSLLEDAQFQAYAGLYSTYMLPNDHPDLEYRLERLEQAVKLVFASTYFRSPKAFSRRVNLRTDEERMGVMIQEVVGERHDDHFYPAMSGVAQSYNYYPFGRMKPEDGVATVAMGLGKTVVDGEKCLRFSPRHPQVLPQCPTTDEALRNAQSSFYSLAMPGIRGASVRKGANVVRRDMADAEPDGPLSLLASTYLPDQGIVRDTAAIPGPKVMLFAPVLKHRSIPLARVLDDVLTVAQEAMGGPVEMEFAVNMPVDGRKPVFSLLQVRPMSALAALNRVDIGEDDVARSFCYSEHALGNAEKDDITEIVYVRPDRFDPAHTERMAREIGAVNRRMVEQNRPYLLIGPGRWGSSDPWLGIPVKWADISGVSVIVETYAENLKVEPSQGSHFFHNITTLGINYVMVPQAGNSRLDWDWIMAQPHEDAGEFVACAVLPKPLSVKVDGRSSRCVMLAGH</sequence>
<dbReference type="GO" id="GO:0016301">
    <property type="term" value="F:kinase activity"/>
    <property type="evidence" value="ECO:0007669"/>
    <property type="project" value="InterPro"/>
</dbReference>
<feature type="domain" description="Pyruvate phosphate dikinase AMP/ATP-binding" evidence="1">
    <location>
        <begin position="433"/>
        <end position="805"/>
    </location>
</feature>
<dbReference type="Proteomes" id="UP000438699">
    <property type="component" value="Unassembled WGS sequence"/>
</dbReference>
<dbReference type="EMBL" id="WAIE01000001">
    <property type="protein sequence ID" value="KAB1442739.1"/>
    <property type="molecule type" value="Genomic_DNA"/>
</dbReference>
<reference evidence="2 3" key="1">
    <citation type="journal article" date="2017" name="Int. J. Syst. Evol. Microbiol.">
        <title>Desulfovibrio senegalensis sp. nov., a mesophilic sulfate reducer isolated from marine sediment.</title>
        <authorList>
            <person name="Thioye A."/>
            <person name="Gam Z.B.A."/>
            <person name="Mbengue M."/>
            <person name="Cayol J.L."/>
            <person name="Joseph-Bartoli M."/>
            <person name="Toure-Kane C."/>
            <person name="Labat M."/>
        </authorList>
    </citation>
    <scope>NUCLEOTIDE SEQUENCE [LARGE SCALE GENOMIC DNA]</scope>
    <source>
        <strain evidence="2 3">DSM 101509</strain>
    </source>
</reference>
<organism evidence="2 3">
    <name type="scientific">Pseudodesulfovibrio senegalensis</name>
    <dbReference type="NCBI Taxonomy" id="1721087"/>
    <lineage>
        <taxon>Bacteria</taxon>
        <taxon>Pseudomonadati</taxon>
        <taxon>Thermodesulfobacteriota</taxon>
        <taxon>Desulfovibrionia</taxon>
        <taxon>Desulfovibrionales</taxon>
        <taxon>Desulfovibrionaceae</taxon>
    </lineage>
</organism>
<dbReference type="Pfam" id="PF01326">
    <property type="entry name" value="PPDK_N"/>
    <property type="match status" value="1"/>
</dbReference>
<comment type="caution">
    <text evidence="2">The sequence shown here is derived from an EMBL/GenBank/DDBJ whole genome shotgun (WGS) entry which is preliminary data.</text>
</comment>
<proteinExistence type="predicted"/>
<dbReference type="RefSeq" id="WP_151148931.1">
    <property type="nucleotide sequence ID" value="NZ_WAIE01000001.1"/>
</dbReference>
<dbReference type="OrthoDB" id="9812167at2"/>
<dbReference type="GO" id="GO:0005524">
    <property type="term" value="F:ATP binding"/>
    <property type="evidence" value="ECO:0007669"/>
    <property type="project" value="InterPro"/>
</dbReference>
<evidence type="ECO:0000259" key="1">
    <source>
        <dbReference type="Pfam" id="PF01326"/>
    </source>
</evidence>
<keyword evidence="3" id="KW-1185">Reference proteome</keyword>
<evidence type="ECO:0000313" key="3">
    <source>
        <dbReference type="Proteomes" id="UP000438699"/>
    </source>
</evidence>
<dbReference type="InterPro" id="IPR013815">
    <property type="entry name" value="ATP_grasp_subdomain_1"/>
</dbReference>
<evidence type="ECO:0000313" key="2">
    <source>
        <dbReference type="EMBL" id="KAB1442739.1"/>
    </source>
</evidence>
<name>A0A6N6N5I3_9BACT</name>
<protein>
    <recommendedName>
        <fullName evidence="1">Pyruvate phosphate dikinase AMP/ATP-binding domain-containing protein</fullName>
    </recommendedName>
</protein>
<dbReference type="Gene3D" id="3.30.1490.20">
    <property type="entry name" value="ATP-grasp fold, A domain"/>
    <property type="match status" value="1"/>
</dbReference>
<accession>A0A6N6N5I3</accession>
<gene>
    <name evidence="2" type="ORF">F8A88_00215</name>
</gene>
<dbReference type="AlphaFoldDB" id="A0A6N6N5I3"/>